<feature type="transmembrane region" description="Helical" evidence="1">
    <location>
        <begin position="214"/>
        <end position="232"/>
    </location>
</feature>
<evidence type="ECO:0000256" key="1">
    <source>
        <dbReference type="SAM" id="Phobius"/>
    </source>
</evidence>
<name>A0A9W8THN3_9PEZI</name>
<dbReference type="PANTHER" id="PTHR23028">
    <property type="entry name" value="ACETYLTRANSFERASE"/>
    <property type="match status" value="1"/>
</dbReference>
<comment type="caution">
    <text evidence="3">The sequence shown here is derived from an EMBL/GenBank/DDBJ whole genome shotgun (WGS) entry which is preliminary data.</text>
</comment>
<protein>
    <recommendedName>
        <fullName evidence="2">Acyltransferase 3 domain-containing protein</fullName>
    </recommendedName>
</protein>
<dbReference type="EMBL" id="JANPWZ010002217">
    <property type="protein sequence ID" value="KAJ3560608.1"/>
    <property type="molecule type" value="Genomic_DNA"/>
</dbReference>
<keyword evidence="1" id="KW-0472">Membrane</keyword>
<evidence type="ECO:0000259" key="2">
    <source>
        <dbReference type="Pfam" id="PF01757"/>
    </source>
</evidence>
<dbReference type="GO" id="GO:0016747">
    <property type="term" value="F:acyltransferase activity, transferring groups other than amino-acyl groups"/>
    <property type="evidence" value="ECO:0007669"/>
    <property type="project" value="InterPro"/>
</dbReference>
<organism evidence="3 4">
    <name type="scientific">Xylaria arbuscula</name>
    <dbReference type="NCBI Taxonomy" id="114810"/>
    <lineage>
        <taxon>Eukaryota</taxon>
        <taxon>Fungi</taxon>
        <taxon>Dikarya</taxon>
        <taxon>Ascomycota</taxon>
        <taxon>Pezizomycotina</taxon>
        <taxon>Sordariomycetes</taxon>
        <taxon>Xylariomycetidae</taxon>
        <taxon>Xylariales</taxon>
        <taxon>Xylariaceae</taxon>
        <taxon>Xylaria</taxon>
    </lineage>
</organism>
<accession>A0A9W8THN3</accession>
<dbReference type="Pfam" id="PF01757">
    <property type="entry name" value="Acyl_transf_3"/>
    <property type="match status" value="1"/>
</dbReference>
<keyword evidence="4" id="KW-1185">Reference proteome</keyword>
<dbReference type="VEuPathDB" id="FungiDB:F4678DRAFT_475132"/>
<gene>
    <name evidence="3" type="ORF">NPX13_g9246</name>
</gene>
<feature type="transmembrane region" description="Helical" evidence="1">
    <location>
        <begin position="434"/>
        <end position="453"/>
    </location>
</feature>
<feature type="transmembrane region" description="Helical" evidence="1">
    <location>
        <begin position="330"/>
        <end position="349"/>
    </location>
</feature>
<feature type="domain" description="Acyltransferase 3" evidence="2">
    <location>
        <begin position="118"/>
        <end position="516"/>
    </location>
</feature>
<feature type="transmembrane region" description="Helical" evidence="1">
    <location>
        <begin position="122"/>
        <end position="141"/>
    </location>
</feature>
<feature type="transmembrane region" description="Helical" evidence="1">
    <location>
        <begin position="383"/>
        <end position="402"/>
    </location>
</feature>
<dbReference type="InterPro" id="IPR002656">
    <property type="entry name" value="Acyl_transf_3_dom"/>
</dbReference>
<sequence>MPYDREADKLSTSSVTSQRSYSVGIMISRIFRKLRSRKADDRAIYNLLGNEEEYLEKEEHEEVEGNTLSFRPVPSTAHNTRHKRLSFLRGLGLLKILLPSFICATSTPSALHRQRPTAWLDGLRGVAAVFVVLHHMSLIWFSWDIHNGWNTWNDHFIQLPIIRLSISGPANVMLFFVISGYALSWKPLNLIQINEHTKMYQGLASSIFRRHSRLFLPAVIICSPAPIIAYHGGYSGEGMPGAAIRPMNPPRLDNVWEQLGHYVVSIMPLSDLYGPGLIAWVYSDALWTLPIEFKSSLVVFSLLLALSKCTIRSRVLITLCVAFYSFWYFHWGELLFVGGMLVVEVNLWFQRSETRNKLALDEEEARFALKRRSLYSTGGRTRVCHGTCCTAAFLIGLFVLSMPEHNRRVSDSYGFETLTELIPTRFYSSGAADYFWQPLAAIFIVFVIDRAQFLQAIFTTRLAQYLGRVSFSLYLVHMLILHSLGFWLGKYFLQIIGSNSPWKYGTSIGLSAVVVGTVHGVGLREVV</sequence>
<evidence type="ECO:0000313" key="4">
    <source>
        <dbReference type="Proteomes" id="UP001148614"/>
    </source>
</evidence>
<proteinExistence type="predicted"/>
<reference evidence="3" key="1">
    <citation type="submission" date="2022-07" db="EMBL/GenBank/DDBJ databases">
        <title>Genome Sequence of Xylaria arbuscula.</title>
        <authorList>
            <person name="Buettner E."/>
        </authorList>
    </citation>
    <scope>NUCLEOTIDE SEQUENCE</scope>
    <source>
        <strain evidence="3">VT107</strain>
    </source>
</reference>
<keyword evidence="1" id="KW-0812">Transmembrane</keyword>
<dbReference type="Proteomes" id="UP001148614">
    <property type="component" value="Unassembled WGS sequence"/>
</dbReference>
<feature type="transmembrane region" description="Helical" evidence="1">
    <location>
        <begin position="161"/>
        <end position="183"/>
    </location>
</feature>
<evidence type="ECO:0000313" key="3">
    <source>
        <dbReference type="EMBL" id="KAJ3560608.1"/>
    </source>
</evidence>
<keyword evidence="1" id="KW-1133">Transmembrane helix</keyword>
<feature type="transmembrane region" description="Helical" evidence="1">
    <location>
        <begin position="465"/>
        <end position="484"/>
    </location>
</feature>
<dbReference type="AlphaFoldDB" id="A0A9W8THN3"/>
<feature type="transmembrane region" description="Helical" evidence="1">
    <location>
        <begin position="504"/>
        <end position="523"/>
    </location>
</feature>
<dbReference type="InterPro" id="IPR050879">
    <property type="entry name" value="Acyltransferase_3"/>
</dbReference>
<feature type="transmembrane region" description="Helical" evidence="1">
    <location>
        <begin position="297"/>
        <end position="324"/>
    </location>
</feature>
<dbReference type="PANTHER" id="PTHR23028:SF134">
    <property type="entry name" value="PUTATIVE (AFU_ORTHOLOGUE AFUA_4G08520)-RELATED"/>
    <property type="match status" value="1"/>
</dbReference>